<feature type="region of interest" description="Disordered" evidence="1">
    <location>
        <begin position="1"/>
        <end position="33"/>
    </location>
</feature>
<evidence type="ECO:0000256" key="1">
    <source>
        <dbReference type="SAM" id="MobiDB-lite"/>
    </source>
</evidence>
<keyword evidence="4" id="KW-1185">Reference proteome</keyword>
<organism evidence="3 4">
    <name type="scientific">Paspalum notatum var. saurae</name>
    <dbReference type="NCBI Taxonomy" id="547442"/>
    <lineage>
        <taxon>Eukaryota</taxon>
        <taxon>Viridiplantae</taxon>
        <taxon>Streptophyta</taxon>
        <taxon>Embryophyta</taxon>
        <taxon>Tracheophyta</taxon>
        <taxon>Spermatophyta</taxon>
        <taxon>Magnoliopsida</taxon>
        <taxon>Liliopsida</taxon>
        <taxon>Poales</taxon>
        <taxon>Poaceae</taxon>
        <taxon>PACMAD clade</taxon>
        <taxon>Panicoideae</taxon>
        <taxon>Andropogonodae</taxon>
        <taxon>Paspaleae</taxon>
        <taxon>Paspalinae</taxon>
        <taxon>Paspalum</taxon>
    </lineage>
</organism>
<dbReference type="Pfam" id="PF11976">
    <property type="entry name" value="Rad60-SLD"/>
    <property type="match status" value="1"/>
</dbReference>
<protein>
    <recommendedName>
        <fullName evidence="2">Ubiquitin-like domain-containing protein</fullName>
    </recommendedName>
</protein>
<feature type="domain" description="Ubiquitin-like" evidence="2">
    <location>
        <begin position="36"/>
        <end position="114"/>
    </location>
</feature>
<feature type="region of interest" description="Disordered" evidence="1">
    <location>
        <begin position="116"/>
        <end position="138"/>
    </location>
</feature>
<reference evidence="3 4" key="1">
    <citation type="submission" date="2024-02" db="EMBL/GenBank/DDBJ databases">
        <title>High-quality chromosome-scale genome assembly of Pensacola bahiagrass (Paspalum notatum Flugge var. saurae).</title>
        <authorList>
            <person name="Vega J.M."/>
            <person name="Podio M."/>
            <person name="Orjuela J."/>
            <person name="Siena L.A."/>
            <person name="Pessino S.C."/>
            <person name="Combes M.C."/>
            <person name="Mariac C."/>
            <person name="Albertini E."/>
            <person name="Pupilli F."/>
            <person name="Ortiz J.P.A."/>
            <person name="Leblanc O."/>
        </authorList>
    </citation>
    <scope>NUCLEOTIDE SEQUENCE [LARGE SCALE GENOMIC DNA]</scope>
    <source>
        <strain evidence="3">R1</strain>
        <tissue evidence="3">Leaf</tissue>
    </source>
</reference>
<dbReference type="EMBL" id="CP144748">
    <property type="protein sequence ID" value="WVZ68159.1"/>
    <property type="molecule type" value="Genomic_DNA"/>
</dbReference>
<proteinExistence type="predicted"/>
<evidence type="ECO:0000259" key="2">
    <source>
        <dbReference type="PROSITE" id="PS50053"/>
    </source>
</evidence>
<dbReference type="SUPFAM" id="SSF54236">
    <property type="entry name" value="Ubiquitin-like"/>
    <property type="match status" value="1"/>
</dbReference>
<name>A0AAQ3T6X7_PASNO</name>
<dbReference type="Proteomes" id="UP001341281">
    <property type="component" value="Chromosome 04"/>
</dbReference>
<dbReference type="AlphaFoldDB" id="A0AAQ3T6X7"/>
<evidence type="ECO:0000313" key="3">
    <source>
        <dbReference type="EMBL" id="WVZ68159.1"/>
    </source>
</evidence>
<dbReference type="PANTHER" id="PTHR10562">
    <property type="entry name" value="SMALL UBIQUITIN-RELATED MODIFIER"/>
    <property type="match status" value="1"/>
</dbReference>
<evidence type="ECO:0000313" key="4">
    <source>
        <dbReference type="Proteomes" id="UP001341281"/>
    </source>
</evidence>
<sequence length="138" mass="14743">MSTPPAAKLGQGEVTEEMSAATKPVKVESSGGDDGALINIKVQSQTAADVFFRIKRDVKLRRLMDMYCGRHSLSPKAVQFLDTEGRQIRPAQMADEVGLQDGDAIDVMIHMEGGGGAPAGGEHESRGFSGLIDRPFTP</sequence>
<dbReference type="InterPro" id="IPR022617">
    <property type="entry name" value="Rad60/SUMO-like_dom"/>
</dbReference>
<dbReference type="InterPro" id="IPR000626">
    <property type="entry name" value="Ubiquitin-like_dom"/>
</dbReference>
<dbReference type="InterPro" id="IPR029071">
    <property type="entry name" value="Ubiquitin-like_domsf"/>
</dbReference>
<dbReference type="PROSITE" id="PS50053">
    <property type="entry name" value="UBIQUITIN_2"/>
    <property type="match status" value="1"/>
</dbReference>
<dbReference type="Gene3D" id="3.10.20.90">
    <property type="entry name" value="Phosphatidylinositol 3-kinase Catalytic Subunit, Chain A, domain 1"/>
    <property type="match status" value="1"/>
</dbReference>
<accession>A0AAQ3T6X7</accession>
<gene>
    <name evidence="3" type="ORF">U9M48_017132</name>
</gene>